<evidence type="ECO:0000259" key="1">
    <source>
        <dbReference type="Pfam" id="PF01370"/>
    </source>
</evidence>
<dbReference type="SUPFAM" id="SSF51735">
    <property type="entry name" value="NAD(P)-binding Rossmann-fold domains"/>
    <property type="match status" value="1"/>
</dbReference>
<dbReference type="EMBL" id="FPBK01000001">
    <property type="protein sequence ID" value="SFU28781.1"/>
    <property type="molecule type" value="Genomic_DNA"/>
</dbReference>
<accession>A0A1I7EXZ7</accession>
<dbReference type="InterPro" id="IPR051783">
    <property type="entry name" value="NAD(P)-dependent_oxidoreduct"/>
</dbReference>
<dbReference type="Pfam" id="PF01370">
    <property type="entry name" value="Epimerase"/>
    <property type="match status" value="1"/>
</dbReference>
<keyword evidence="3" id="KW-1185">Reference proteome</keyword>
<evidence type="ECO:0000313" key="3">
    <source>
        <dbReference type="Proteomes" id="UP000199138"/>
    </source>
</evidence>
<dbReference type="Proteomes" id="UP000199138">
    <property type="component" value="Unassembled WGS sequence"/>
</dbReference>
<protein>
    <submittedName>
        <fullName evidence="2">Nucleoside-diphosphate-sugar epimerase</fullName>
    </submittedName>
</protein>
<dbReference type="GO" id="GO:0005737">
    <property type="term" value="C:cytoplasm"/>
    <property type="evidence" value="ECO:0007669"/>
    <property type="project" value="TreeGrafter"/>
</dbReference>
<dbReference type="GO" id="GO:0004029">
    <property type="term" value="F:aldehyde dehydrogenase (NAD+) activity"/>
    <property type="evidence" value="ECO:0007669"/>
    <property type="project" value="TreeGrafter"/>
</dbReference>
<dbReference type="RefSeq" id="WP_093022283.1">
    <property type="nucleotide sequence ID" value="NZ_FPBK01000001.1"/>
</dbReference>
<dbReference type="AlphaFoldDB" id="A0A1I7EXZ7"/>
<feature type="domain" description="NAD-dependent epimerase/dehydratase" evidence="1">
    <location>
        <begin position="2"/>
        <end position="231"/>
    </location>
</feature>
<dbReference type="Gene3D" id="3.40.50.720">
    <property type="entry name" value="NAD(P)-binding Rossmann-like Domain"/>
    <property type="match status" value="1"/>
</dbReference>
<dbReference type="STRING" id="1224947.SAMN05216480_101404"/>
<dbReference type="OrthoDB" id="596910at2"/>
<dbReference type="InterPro" id="IPR001509">
    <property type="entry name" value="Epimerase_deHydtase"/>
</dbReference>
<sequence length="328" mass="36836">MILVTGATGMVGAHVLVRLLEKQQQVRALYRSEAKIQQLAKSSLFNGKEHLFETIEWVKADIRDVPALEFAFIDVDEVYHCAGFISFNPKDYRNLRTINIDGTANVVNFCIAKQVKKLCYVSSIATLGNPDKDGVVTEKCFWNPDEDHHVYGITKYGAEMEVWRASQEGVPVVIVNPGVIFGADMSSKSMDVFKQVKKGLSFYTEGGSGFVSVDDVVTIMLRLMESTIKNERFIVVSENLSYQTLVTEVAKAVNAKIPSKKATKSLLRTVQFLDWIRGIFTGGSRSFTKYTVQSLHTQTSYSTDKIKEAIDFEFEPMDKVIQRYGTSF</sequence>
<reference evidence="2 3" key="1">
    <citation type="submission" date="2016-10" db="EMBL/GenBank/DDBJ databases">
        <authorList>
            <person name="de Groot N.N."/>
        </authorList>
    </citation>
    <scope>NUCLEOTIDE SEQUENCE [LARGE SCALE GENOMIC DNA]</scope>
    <source>
        <strain evidence="2 3">CGMCC 1.12333</strain>
    </source>
</reference>
<proteinExistence type="predicted"/>
<dbReference type="InterPro" id="IPR036291">
    <property type="entry name" value="NAD(P)-bd_dom_sf"/>
</dbReference>
<dbReference type="PANTHER" id="PTHR48079:SF6">
    <property type="entry name" value="NAD(P)-BINDING DOMAIN-CONTAINING PROTEIN-RELATED"/>
    <property type="match status" value="1"/>
</dbReference>
<name>A0A1I7EXZ7_9FLAO</name>
<gene>
    <name evidence="2" type="ORF">SAMN05216480_101404</name>
</gene>
<dbReference type="PANTHER" id="PTHR48079">
    <property type="entry name" value="PROTEIN YEEZ"/>
    <property type="match status" value="1"/>
</dbReference>
<organism evidence="2 3">
    <name type="scientific">Pustulibacterium marinum</name>
    <dbReference type="NCBI Taxonomy" id="1224947"/>
    <lineage>
        <taxon>Bacteria</taxon>
        <taxon>Pseudomonadati</taxon>
        <taxon>Bacteroidota</taxon>
        <taxon>Flavobacteriia</taxon>
        <taxon>Flavobacteriales</taxon>
        <taxon>Flavobacteriaceae</taxon>
        <taxon>Pustulibacterium</taxon>
    </lineage>
</organism>
<evidence type="ECO:0000313" key="2">
    <source>
        <dbReference type="EMBL" id="SFU28781.1"/>
    </source>
</evidence>